<organism evidence="2 3">
    <name type="scientific">Solirubrobacter phytolaccae</name>
    <dbReference type="NCBI Taxonomy" id="1404360"/>
    <lineage>
        <taxon>Bacteria</taxon>
        <taxon>Bacillati</taxon>
        <taxon>Actinomycetota</taxon>
        <taxon>Thermoleophilia</taxon>
        <taxon>Solirubrobacterales</taxon>
        <taxon>Solirubrobacteraceae</taxon>
        <taxon>Solirubrobacter</taxon>
    </lineage>
</organism>
<dbReference type="EMBL" id="JAPDDP010000028">
    <property type="protein sequence ID" value="MDA0181938.1"/>
    <property type="molecule type" value="Genomic_DNA"/>
</dbReference>
<comment type="caution">
    <text evidence="2">The sequence shown here is derived from an EMBL/GenBank/DDBJ whole genome shotgun (WGS) entry which is preliminary data.</text>
</comment>
<gene>
    <name evidence="2" type="ORF">OJ997_16665</name>
</gene>
<feature type="region of interest" description="Disordered" evidence="1">
    <location>
        <begin position="1"/>
        <end position="24"/>
    </location>
</feature>
<reference evidence="2" key="1">
    <citation type="submission" date="2022-10" db="EMBL/GenBank/DDBJ databases">
        <title>The WGS of Solirubrobacter phytolaccae KCTC 29190.</title>
        <authorList>
            <person name="Jiang Z."/>
        </authorList>
    </citation>
    <scope>NUCLEOTIDE SEQUENCE</scope>
    <source>
        <strain evidence="2">KCTC 29190</strain>
    </source>
</reference>
<evidence type="ECO:0000256" key="1">
    <source>
        <dbReference type="SAM" id="MobiDB-lite"/>
    </source>
</evidence>
<dbReference type="Proteomes" id="UP001147653">
    <property type="component" value="Unassembled WGS sequence"/>
</dbReference>
<proteinExistence type="predicted"/>
<evidence type="ECO:0000313" key="2">
    <source>
        <dbReference type="EMBL" id="MDA0181938.1"/>
    </source>
</evidence>
<dbReference type="RefSeq" id="WP_270026295.1">
    <property type="nucleotide sequence ID" value="NZ_JAPDDP010000028.1"/>
</dbReference>
<accession>A0A9X3S8U6</accession>
<keyword evidence="3" id="KW-1185">Reference proteome</keyword>
<dbReference type="AlphaFoldDB" id="A0A9X3S8U6"/>
<name>A0A9X3S8U6_9ACTN</name>
<evidence type="ECO:0000313" key="3">
    <source>
        <dbReference type="Proteomes" id="UP001147653"/>
    </source>
</evidence>
<sequence>MTPRPRAAQGRDMTPRPRTARDLAAPCPRATHDLAAAGLAARPHS</sequence>
<protein>
    <submittedName>
        <fullName evidence="2">Uncharacterized protein</fullName>
    </submittedName>
</protein>